<evidence type="ECO:0000313" key="7">
    <source>
        <dbReference type="Proteomes" id="UP000294543"/>
    </source>
</evidence>
<dbReference type="GO" id="GO:0046872">
    <property type="term" value="F:metal ion binding"/>
    <property type="evidence" value="ECO:0007669"/>
    <property type="project" value="UniProtKB-KW"/>
</dbReference>
<dbReference type="AlphaFoldDB" id="A0A4R4W3I1"/>
<keyword evidence="1" id="KW-0949">S-adenosyl-L-methionine</keyword>
<dbReference type="InterPro" id="IPR058240">
    <property type="entry name" value="rSAM_sf"/>
</dbReference>
<dbReference type="EMBL" id="SMKP01000230">
    <property type="protein sequence ID" value="TDD10463.1"/>
    <property type="molecule type" value="Genomic_DNA"/>
</dbReference>
<evidence type="ECO:0000256" key="1">
    <source>
        <dbReference type="ARBA" id="ARBA00022691"/>
    </source>
</evidence>
<reference evidence="6 7" key="1">
    <citation type="submission" date="2019-03" db="EMBL/GenBank/DDBJ databases">
        <title>Draft genome sequences of novel Actinobacteria.</title>
        <authorList>
            <person name="Sahin N."/>
            <person name="Ay H."/>
            <person name="Saygin H."/>
        </authorList>
    </citation>
    <scope>NUCLEOTIDE SEQUENCE [LARGE SCALE GENOMIC DNA]</scope>
    <source>
        <strain evidence="6 7">KC712</strain>
    </source>
</reference>
<evidence type="ECO:0000313" key="6">
    <source>
        <dbReference type="EMBL" id="TDD10463.1"/>
    </source>
</evidence>
<dbReference type="GO" id="GO:0051536">
    <property type="term" value="F:iron-sulfur cluster binding"/>
    <property type="evidence" value="ECO:0007669"/>
    <property type="project" value="UniProtKB-KW"/>
</dbReference>
<dbReference type="PANTHER" id="PTHR11228">
    <property type="entry name" value="RADICAL SAM DOMAIN PROTEIN"/>
    <property type="match status" value="1"/>
</dbReference>
<sequence>MEITGRCQLECVHCYANSGPHGSHGTMAYSDWAAAIDQAAKLGTSMVQFIGGEPTLHPALPSLITHALDRGVEVEVHSNLVHVADPLWDLFALSGVRLATSYYTDDPDQHQRITGRHTLERTRAKIARAVARGIPIRVGIIDLGDDQRVQQAHADLTSLGVTRIEHDRMRVLGRPARGQCDASELCGNCGDGIAAILPDGTVTPCPLARWLTAGNLRTTQLSSLIGEVRRIASTVIAPALAETRPCQPNCTPGCDPSMTAPGGGDGCVPKARCEPNKPAKDPCAPEFKCRPKGK</sequence>
<dbReference type="Proteomes" id="UP000294543">
    <property type="component" value="Unassembled WGS sequence"/>
</dbReference>
<keyword evidence="2" id="KW-0479">Metal-binding</keyword>
<dbReference type="InterPro" id="IPR007197">
    <property type="entry name" value="rSAM"/>
</dbReference>
<organism evidence="6 7">
    <name type="scientific">Nonomuraea diastatica</name>
    <dbReference type="NCBI Taxonomy" id="1848329"/>
    <lineage>
        <taxon>Bacteria</taxon>
        <taxon>Bacillati</taxon>
        <taxon>Actinomycetota</taxon>
        <taxon>Actinomycetes</taxon>
        <taxon>Streptosporangiales</taxon>
        <taxon>Streptosporangiaceae</taxon>
        <taxon>Nonomuraea</taxon>
    </lineage>
</organism>
<dbReference type="GO" id="GO:0003824">
    <property type="term" value="F:catalytic activity"/>
    <property type="evidence" value="ECO:0007669"/>
    <property type="project" value="InterPro"/>
</dbReference>
<dbReference type="OrthoDB" id="9782387at2"/>
<gene>
    <name evidence="6" type="ORF">E1294_46110</name>
</gene>
<evidence type="ECO:0000259" key="5">
    <source>
        <dbReference type="PROSITE" id="PS51918"/>
    </source>
</evidence>
<dbReference type="PROSITE" id="PS51918">
    <property type="entry name" value="RADICAL_SAM"/>
    <property type="match status" value="1"/>
</dbReference>
<protein>
    <submittedName>
        <fullName evidence="6">Radical SAM protein</fullName>
    </submittedName>
</protein>
<dbReference type="SUPFAM" id="SSF102114">
    <property type="entry name" value="Radical SAM enzymes"/>
    <property type="match status" value="1"/>
</dbReference>
<accession>A0A4R4W3I1</accession>
<name>A0A4R4W3I1_9ACTN</name>
<dbReference type="Gene3D" id="3.20.20.70">
    <property type="entry name" value="Aldolase class I"/>
    <property type="match status" value="1"/>
</dbReference>
<dbReference type="SFLD" id="SFLDS00029">
    <property type="entry name" value="Radical_SAM"/>
    <property type="match status" value="1"/>
</dbReference>
<feature type="domain" description="Radical SAM core" evidence="5">
    <location>
        <begin position="1"/>
        <end position="194"/>
    </location>
</feature>
<dbReference type="CDD" id="cd01335">
    <property type="entry name" value="Radical_SAM"/>
    <property type="match status" value="1"/>
</dbReference>
<comment type="caution">
    <text evidence="6">The sequence shown here is derived from an EMBL/GenBank/DDBJ whole genome shotgun (WGS) entry which is preliminary data.</text>
</comment>
<evidence type="ECO:0000256" key="2">
    <source>
        <dbReference type="ARBA" id="ARBA00022723"/>
    </source>
</evidence>
<proteinExistence type="predicted"/>
<dbReference type="SFLD" id="SFLDG01067">
    <property type="entry name" value="SPASM/twitch_domain_containing"/>
    <property type="match status" value="1"/>
</dbReference>
<evidence type="ECO:0000256" key="3">
    <source>
        <dbReference type="ARBA" id="ARBA00023004"/>
    </source>
</evidence>
<keyword evidence="3" id="KW-0408">Iron</keyword>
<dbReference type="Pfam" id="PF04055">
    <property type="entry name" value="Radical_SAM"/>
    <property type="match status" value="1"/>
</dbReference>
<evidence type="ECO:0000256" key="4">
    <source>
        <dbReference type="ARBA" id="ARBA00023014"/>
    </source>
</evidence>
<keyword evidence="7" id="KW-1185">Reference proteome</keyword>
<keyword evidence="4" id="KW-0411">Iron-sulfur</keyword>
<dbReference type="InterPro" id="IPR013785">
    <property type="entry name" value="Aldolase_TIM"/>
</dbReference>
<dbReference type="InterPro" id="IPR050377">
    <property type="entry name" value="Radical_SAM_PqqE_MftC-like"/>
</dbReference>
<dbReference type="PANTHER" id="PTHR11228:SF7">
    <property type="entry name" value="PQQA PEPTIDE CYCLASE"/>
    <property type="match status" value="1"/>
</dbReference>